<feature type="transmembrane region" description="Helical" evidence="1">
    <location>
        <begin position="6"/>
        <end position="27"/>
    </location>
</feature>
<evidence type="ECO:0000313" key="2">
    <source>
        <dbReference type="EMBL" id="GEN53798.1"/>
    </source>
</evidence>
<keyword evidence="1" id="KW-1133">Transmembrane helix</keyword>
<dbReference type="RefSeq" id="WP_146815801.1">
    <property type="nucleotide sequence ID" value="NZ_BJYD01000017.1"/>
</dbReference>
<comment type="caution">
    <text evidence="2">The sequence shown here is derived from an EMBL/GenBank/DDBJ whole genome shotgun (WGS) entry which is preliminary data.</text>
</comment>
<proteinExistence type="predicted"/>
<keyword evidence="1" id="KW-0812">Transmembrane</keyword>
<reference evidence="2 3" key="1">
    <citation type="submission" date="2019-07" db="EMBL/GenBank/DDBJ databases">
        <title>Whole genome shotgun sequence of Halobacillus faecis NBRC 103569.</title>
        <authorList>
            <person name="Hosoyama A."/>
            <person name="Uohara A."/>
            <person name="Ohji S."/>
            <person name="Ichikawa N."/>
        </authorList>
    </citation>
    <scope>NUCLEOTIDE SEQUENCE [LARGE SCALE GENOMIC DNA]</scope>
    <source>
        <strain evidence="2 3">NBRC 103569</strain>
    </source>
</reference>
<sequence length="87" mass="10203">MTQEKFWNIAGPIILMVSGWFMLYAAYKYDEEQHEKMDWENQEWAGVLSQWILPAAPWWVLRVVFTAIGVALVSIAIYHWMSILPEG</sequence>
<dbReference type="Proteomes" id="UP000321886">
    <property type="component" value="Unassembled WGS sequence"/>
</dbReference>
<organism evidence="2 3">
    <name type="scientific">Halobacillus faecis</name>
    <dbReference type="NCBI Taxonomy" id="360184"/>
    <lineage>
        <taxon>Bacteria</taxon>
        <taxon>Bacillati</taxon>
        <taxon>Bacillota</taxon>
        <taxon>Bacilli</taxon>
        <taxon>Bacillales</taxon>
        <taxon>Bacillaceae</taxon>
        <taxon>Halobacillus</taxon>
    </lineage>
</organism>
<dbReference type="EMBL" id="BJYD01000017">
    <property type="protein sequence ID" value="GEN53798.1"/>
    <property type="molecule type" value="Genomic_DNA"/>
</dbReference>
<keyword evidence="3" id="KW-1185">Reference proteome</keyword>
<evidence type="ECO:0000313" key="3">
    <source>
        <dbReference type="Proteomes" id="UP000321886"/>
    </source>
</evidence>
<protein>
    <submittedName>
        <fullName evidence="2">Uncharacterized protein</fullName>
    </submittedName>
</protein>
<name>A0A511WU36_9BACI</name>
<keyword evidence="1" id="KW-0472">Membrane</keyword>
<evidence type="ECO:0000256" key="1">
    <source>
        <dbReference type="SAM" id="Phobius"/>
    </source>
</evidence>
<dbReference type="AlphaFoldDB" id="A0A511WU36"/>
<dbReference type="OrthoDB" id="2972128at2"/>
<accession>A0A511WU36</accession>
<gene>
    <name evidence="2" type="ORF">HFA01_20600</name>
</gene>
<feature type="transmembrane region" description="Helical" evidence="1">
    <location>
        <begin position="59"/>
        <end position="81"/>
    </location>
</feature>